<evidence type="ECO:0000256" key="3">
    <source>
        <dbReference type="ARBA" id="ARBA00023163"/>
    </source>
</evidence>
<feature type="domain" description="HTH araC/xylS-type" evidence="4">
    <location>
        <begin position="186"/>
        <end position="284"/>
    </location>
</feature>
<dbReference type="SUPFAM" id="SSF46689">
    <property type="entry name" value="Homeodomain-like"/>
    <property type="match status" value="2"/>
</dbReference>
<dbReference type="PANTHER" id="PTHR43280:SF28">
    <property type="entry name" value="HTH-TYPE TRANSCRIPTIONAL ACTIVATOR RHAS"/>
    <property type="match status" value="1"/>
</dbReference>
<dbReference type="OrthoDB" id="282744at2"/>
<reference evidence="6" key="1">
    <citation type="submission" date="2013-08" db="EMBL/GenBank/DDBJ databases">
        <title>Genome sequencing of Arenimonas donghaensis.</title>
        <authorList>
            <person name="Chen F."/>
            <person name="Wang G."/>
        </authorList>
    </citation>
    <scope>NUCLEOTIDE SEQUENCE [LARGE SCALE GENOMIC DNA]</scope>
    <source>
        <strain evidence="6">HO3-R19</strain>
    </source>
</reference>
<dbReference type="Pfam" id="PF12833">
    <property type="entry name" value="HTH_18"/>
    <property type="match status" value="1"/>
</dbReference>
<dbReference type="GO" id="GO:0043565">
    <property type="term" value="F:sequence-specific DNA binding"/>
    <property type="evidence" value="ECO:0007669"/>
    <property type="project" value="InterPro"/>
</dbReference>
<proteinExistence type="predicted"/>
<reference evidence="5 6" key="2">
    <citation type="journal article" date="2015" name="Stand. Genomic Sci.">
        <title>High quality draft genomic sequence of Arenimonas donghaensis DSM 18148(T).</title>
        <authorList>
            <person name="Chen F."/>
            <person name="Wang H."/>
            <person name="Cao Y."/>
            <person name="Li X."/>
            <person name="Wang G."/>
        </authorList>
    </citation>
    <scope>NUCLEOTIDE SEQUENCE [LARGE SCALE GENOMIC DNA]</scope>
    <source>
        <strain evidence="5 6">HO3-R19</strain>
    </source>
</reference>
<evidence type="ECO:0000313" key="6">
    <source>
        <dbReference type="Proteomes" id="UP000029085"/>
    </source>
</evidence>
<organism evidence="5 6">
    <name type="scientific">Arenimonas donghaensis DSM 18148 = HO3-R19</name>
    <dbReference type="NCBI Taxonomy" id="1121014"/>
    <lineage>
        <taxon>Bacteria</taxon>
        <taxon>Pseudomonadati</taxon>
        <taxon>Pseudomonadota</taxon>
        <taxon>Gammaproteobacteria</taxon>
        <taxon>Lysobacterales</taxon>
        <taxon>Lysobacteraceae</taxon>
        <taxon>Arenimonas</taxon>
    </lineage>
</organism>
<evidence type="ECO:0000259" key="4">
    <source>
        <dbReference type="PROSITE" id="PS01124"/>
    </source>
</evidence>
<dbReference type="PATRIC" id="fig|1121014.3.peg.2037"/>
<keyword evidence="2" id="KW-0238">DNA-binding</keyword>
<evidence type="ECO:0000256" key="2">
    <source>
        <dbReference type="ARBA" id="ARBA00023125"/>
    </source>
</evidence>
<evidence type="ECO:0000313" key="5">
    <source>
        <dbReference type="EMBL" id="KFL36031.1"/>
    </source>
</evidence>
<keyword evidence="1" id="KW-0805">Transcription regulation</keyword>
<evidence type="ECO:0000256" key="1">
    <source>
        <dbReference type="ARBA" id="ARBA00023015"/>
    </source>
</evidence>
<keyword evidence="6" id="KW-1185">Reference proteome</keyword>
<accession>A0A087MGM8</accession>
<name>A0A087MGM8_9GAMM</name>
<dbReference type="EMBL" id="AVCJ01000034">
    <property type="protein sequence ID" value="KFL36031.1"/>
    <property type="molecule type" value="Genomic_DNA"/>
</dbReference>
<keyword evidence="3" id="KW-0804">Transcription</keyword>
<gene>
    <name evidence="5" type="ORF">N788_05660</name>
</gene>
<dbReference type="InterPro" id="IPR018060">
    <property type="entry name" value="HTH_AraC"/>
</dbReference>
<dbReference type="SMART" id="SM00342">
    <property type="entry name" value="HTH_ARAC"/>
    <property type="match status" value="1"/>
</dbReference>
<dbReference type="Proteomes" id="UP000029085">
    <property type="component" value="Unassembled WGS sequence"/>
</dbReference>
<dbReference type="RefSeq" id="WP_051924569.1">
    <property type="nucleotide sequence ID" value="NZ_AVCJ01000034.1"/>
</dbReference>
<dbReference type="Gene3D" id="1.10.10.60">
    <property type="entry name" value="Homeodomain-like"/>
    <property type="match status" value="2"/>
</dbReference>
<dbReference type="InterPro" id="IPR009057">
    <property type="entry name" value="Homeodomain-like_sf"/>
</dbReference>
<dbReference type="STRING" id="1121014.N788_05660"/>
<dbReference type="PANTHER" id="PTHR43280">
    <property type="entry name" value="ARAC-FAMILY TRANSCRIPTIONAL REGULATOR"/>
    <property type="match status" value="1"/>
</dbReference>
<dbReference type="AlphaFoldDB" id="A0A087MGM8"/>
<dbReference type="GO" id="GO:0003700">
    <property type="term" value="F:DNA-binding transcription factor activity"/>
    <property type="evidence" value="ECO:0007669"/>
    <property type="project" value="InterPro"/>
</dbReference>
<protein>
    <recommendedName>
        <fullName evidence="4">HTH araC/xylS-type domain-containing protein</fullName>
    </recommendedName>
</protein>
<comment type="caution">
    <text evidence="5">The sequence shown here is derived from an EMBL/GenBank/DDBJ whole genome shotgun (WGS) entry which is preliminary data.</text>
</comment>
<dbReference type="PROSITE" id="PS01124">
    <property type="entry name" value="HTH_ARAC_FAMILY_2"/>
    <property type="match status" value="1"/>
</dbReference>
<sequence>MCPGALFSTAEFHRLGFAGAIAPWTERFHVVVAAARGAQVDIPAGWASAWWVLQGNLGVQSSTFHGDVGKGRLLTWQDGPLRLSAPGHVGAIGIAGPAHLWSYRLRDQAGGGDRLLMPWQVRPSRELRRLMVRVARLSRHGKARHEAALGALVAAVHESQAPVRVYLEACSGRTRQRREQVLLRLMRVRHLITFGRSTRLDLAGLAEVANYSPTHLIRLYRDVFGETPLEHANRLRVGRSWVLVRDTRMPIGDISEVIGFESKSAFCRSFKANFGTTTSQVRRSAANTEG</sequence>